<dbReference type="RefSeq" id="WP_038236528.1">
    <property type="nucleotide sequence ID" value="NZ_RCNR01000049.1"/>
</dbReference>
<dbReference type="Proteomes" id="UP000540519">
    <property type="component" value="Unassembled WGS sequence"/>
</dbReference>
<evidence type="ECO:0000313" key="2">
    <source>
        <dbReference type="Proteomes" id="UP000540519"/>
    </source>
</evidence>
<dbReference type="EMBL" id="RCNR01000049">
    <property type="protein sequence ID" value="MUH37714.1"/>
    <property type="molecule type" value="Genomic_DNA"/>
</dbReference>
<keyword evidence="2" id="KW-1185">Reference proteome</keyword>
<reference evidence="1 2" key="1">
    <citation type="journal article" date="2019" name="Mar. Drugs">
        <title>Comparative Genomics and CAZyme Genome Repertoires of Marine Zobellia amurskyensis KMM 3526(T) and Zobellia laminariae KMM 3676(T).</title>
        <authorList>
            <person name="Chernysheva N."/>
            <person name="Bystritskaya E."/>
            <person name="Stenkova A."/>
            <person name="Golovkin I."/>
            <person name="Nedashkovskaya O."/>
            <person name="Isaeva M."/>
        </authorList>
    </citation>
    <scope>NUCLEOTIDE SEQUENCE [LARGE SCALE GENOMIC DNA]</scope>
    <source>
        <strain evidence="1 2">KMM 3526</strain>
    </source>
</reference>
<dbReference type="OrthoDB" id="667380at2"/>
<protein>
    <submittedName>
        <fullName evidence="1">3-oxoacyl-ACP synthase</fullName>
    </submittedName>
</protein>
<name>A0A7X3D2Y6_9FLAO</name>
<accession>A0A7X3D2Y6</accession>
<proteinExistence type="predicted"/>
<dbReference type="AlphaFoldDB" id="A0A7X3D2Y6"/>
<comment type="caution">
    <text evidence="1">The sequence shown here is derived from an EMBL/GenBank/DDBJ whole genome shotgun (WGS) entry which is preliminary data.</text>
</comment>
<gene>
    <name evidence="1" type="ORF">D9O36_17830</name>
</gene>
<sequence>MTEKEQLHQFCATFITERIGRIQKNIGDIQSSLTSETKSSAGDKHETGRAMLQLEREKLGQQLSEAEKMKQILAKVPKEVNTAKVGLGSWVVTSKADYFLAISAGEFKVNGKCVYCISAATPIAKLLFGKQIGDTANFNGQEIKITEIR</sequence>
<organism evidence="1 2">
    <name type="scientific">Zobellia amurskyensis</name>
    <dbReference type="NCBI Taxonomy" id="248905"/>
    <lineage>
        <taxon>Bacteria</taxon>
        <taxon>Pseudomonadati</taxon>
        <taxon>Bacteroidota</taxon>
        <taxon>Flavobacteriia</taxon>
        <taxon>Flavobacteriales</taxon>
        <taxon>Flavobacteriaceae</taxon>
        <taxon>Zobellia</taxon>
    </lineage>
</organism>
<evidence type="ECO:0000313" key="1">
    <source>
        <dbReference type="EMBL" id="MUH37714.1"/>
    </source>
</evidence>